<protein>
    <recommendedName>
        <fullName evidence="4">HdeD family acid-resistance protein</fullName>
    </recommendedName>
</protein>
<dbReference type="PANTHER" id="PTHR34989">
    <property type="entry name" value="PROTEIN HDED"/>
    <property type="match status" value="1"/>
</dbReference>
<evidence type="ECO:0000313" key="2">
    <source>
        <dbReference type="EMBL" id="KTB49341.1"/>
    </source>
</evidence>
<feature type="transmembrane region" description="Helical" evidence="1">
    <location>
        <begin position="124"/>
        <end position="145"/>
    </location>
</feature>
<dbReference type="Proteomes" id="UP000053947">
    <property type="component" value="Unassembled WGS sequence"/>
</dbReference>
<keyword evidence="1" id="KW-0812">Transmembrane</keyword>
<dbReference type="GO" id="GO:0005886">
    <property type="term" value="C:plasma membrane"/>
    <property type="evidence" value="ECO:0007669"/>
    <property type="project" value="TreeGrafter"/>
</dbReference>
<dbReference type="Pfam" id="PF03729">
    <property type="entry name" value="DUF308"/>
    <property type="match status" value="1"/>
</dbReference>
<gene>
    <name evidence="2" type="ORF">DEALK_02540</name>
</gene>
<dbReference type="STRING" id="1217799.DEALK_02540"/>
<comment type="caution">
    <text evidence="2">The sequence shown here is derived from an EMBL/GenBank/DDBJ whole genome shotgun (WGS) entry which is preliminary data.</text>
</comment>
<dbReference type="InterPro" id="IPR005325">
    <property type="entry name" value="DUF308_memb"/>
</dbReference>
<dbReference type="OrthoDB" id="193343at2"/>
<dbReference type="InterPro" id="IPR052712">
    <property type="entry name" value="Acid_resist_chaperone_HdeD"/>
</dbReference>
<feature type="transmembrane region" description="Helical" evidence="1">
    <location>
        <begin position="9"/>
        <end position="29"/>
    </location>
</feature>
<sequence length="182" mass="19554">MLSSLSRNWWLLALRGIAAIIFGVLALVWPSLTVLSLVVLFGALAFVEGVFSITTAIAVHKKNEYWWAILLAGVAGIIIGLITFFWPDVTALALLYLIASWALITGGFEIAAAIKLRKLINNEWVMILGGLLSILVGVLLVVFPGAGALSVIWLIGSFAIAFGILQIVLAFKVKSLAPQTHD</sequence>
<feature type="transmembrane region" description="Helical" evidence="1">
    <location>
        <begin position="65"/>
        <end position="86"/>
    </location>
</feature>
<organism evidence="2 3">
    <name type="scientific">Dehalogenimonas alkenigignens</name>
    <dbReference type="NCBI Taxonomy" id="1217799"/>
    <lineage>
        <taxon>Bacteria</taxon>
        <taxon>Bacillati</taxon>
        <taxon>Chloroflexota</taxon>
        <taxon>Dehalococcoidia</taxon>
        <taxon>Dehalococcoidales</taxon>
        <taxon>Dehalococcoidaceae</taxon>
        <taxon>Dehalogenimonas</taxon>
    </lineage>
</organism>
<evidence type="ECO:0000313" key="3">
    <source>
        <dbReference type="Proteomes" id="UP000053947"/>
    </source>
</evidence>
<dbReference type="EMBL" id="LFDV01000001">
    <property type="protein sequence ID" value="KTB49341.1"/>
    <property type="molecule type" value="Genomic_DNA"/>
</dbReference>
<evidence type="ECO:0008006" key="4">
    <source>
        <dbReference type="Google" id="ProtNLM"/>
    </source>
</evidence>
<keyword evidence="1" id="KW-0472">Membrane</keyword>
<dbReference type="AlphaFoldDB" id="A0A0W0GLA1"/>
<keyword evidence="3" id="KW-1185">Reference proteome</keyword>
<feature type="transmembrane region" description="Helical" evidence="1">
    <location>
        <begin position="92"/>
        <end position="112"/>
    </location>
</feature>
<feature type="transmembrane region" description="Helical" evidence="1">
    <location>
        <begin position="35"/>
        <end position="58"/>
    </location>
</feature>
<keyword evidence="1" id="KW-1133">Transmembrane helix</keyword>
<proteinExistence type="predicted"/>
<reference evidence="2 3" key="1">
    <citation type="submission" date="2015-06" db="EMBL/GenBank/DDBJ databases">
        <title>Genome sequence of the organohalide-respiring Dehalogenimonas alkenigignens type strain (IP3-3T).</title>
        <authorList>
            <person name="Key T.A."/>
            <person name="Richmond D.P."/>
            <person name="Bowman K.S."/>
            <person name="Cho Y.-J."/>
            <person name="Chun J."/>
            <person name="da Costa M.S."/>
            <person name="Rainey F.A."/>
            <person name="Moe W.M."/>
        </authorList>
    </citation>
    <scope>NUCLEOTIDE SEQUENCE [LARGE SCALE GENOMIC DNA]</scope>
    <source>
        <strain evidence="2 3">IP3-3</strain>
    </source>
</reference>
<name>A0A0W0GLA1_9CHLR</name>
<dbReference type="RefSeq" id="WP_058437964.1">
    <property type="nucleotide sequence ID" value="NZ_KQ758903.1"/>
</dbReference>
<evidence type="ECO:0000256" key="1">
    <source>
        <dbReference type="SAM" id="Phobius"/>
    </source>
</evidence>
<dbReference type="PANTHER" id="PTHR34989:SF1">
    <property type="entry name" value="PROTEIN HDED"/>
    <property type="match status" value="1"/>
</dbReference>
<accession>A0A0W0GLA1</accession>
<feature type="transmembrane region" description="Helical" evidence="1">
    <location>
        <begin position="151"/>
        <end position="171"/>
    </location>
</feature>